<protein>
    <submittedName>
        <fullName evidence="2">Uncharacterized protein</fullName>
    </submittedName>
</protein>
<dbReference type="AlphaFoldDB" id="A0A8J6BJC3"/>
<reference evidence="2" key="1">
    <citation type="thesis" date="2020" institute="ProQuest LLC" country="789 East Eisenhower Parkway, Ann Arbor, MI, USA">
        <title>Comparative Genomics and Chromosome Evolution.</title>
        <authorList>
            <person name="Mudd A.B."/>
        </authorList>
    </citation>
    <scope>NUCLEOTIDE SEQUENCE</scope>
    <source>
        <strain evidence="2">HN-11 Male</strain>
        <tissue evidence="2">Kidney and liver</tissue>
    </source>
</reference>
<gene>
    <name evidence="2" type="ORF">GDO78_019549</name>
</gene>
<keyword evidence="3" id="KW-1185">Reference proteome</keyword>
<sequence>MRSCHRVHVVSYPYVRMIFNISIFFSTLYTIPRQQDTWRQSASEPKLQPRLALHFFFFIKTSDVIRAMAWY</sequence>
<dbReference type="EMBL" id="WNTK01004046">
    <property type="protein sequence ID" value="KAG9464690.1"/>
    <property type="molecule type" value="Genomic_DNA"/>
</dbReference>
<evidence type="ECO:0000256" key="1">
    <source>
        <dbReference type="SAM" id="Phobius"/>
    </source>
</evidence>
<dbReference type="Proteomes" id="UP000770717">
    <property type="component" value="Unassembled WGS sequence"/>
</dbReference>
<accession>A0A8J6BJC3</accession>
<keyword evidence="1" id="KW-1133">Transmembrane helix</keyword>
<name>A0A8J6BJC3_ELECQ</name>
<organism evidence="2 3">
    <name type="scientific">Eleutherodactylus coqui</name>
    <name type="common">Puerto Rican coqui</name>
    <dbReference type="NCBI Taxonomy" id="57060"/>
    <lineage>
        <taxon>Eukaryota</taxon>
        <taxon>Metazoa</taxon>
        <taxon>Chordata</taxon>
        <taxon>Craniata</taxon>
        <taxon>Vertebrata</taxon>
        <taxon>Euteleostomi</taxon>
        <taxon>Amphibia</taxon>
        <taxon>Batrachia</taxon>
        <taxon>Anura</taxon>
        <taxon>Neobatrachia</taxon>
        <taxon>Hyloidea</taxon>
        <taxon>Eleutherodactylidae</taxon>
        <taxon>Eleutherodactylinae</taxon>
        <taxon>Eleutherodactylus</taxon>
        <taxon>Eleutherodactylus</taxon>
    </lineage>
</organism>
<keyword evidence="1" id="KW-0812">Transmembrane</keyword>
<proteinExistence type="predicted"/>
<comment type="caution">
    <text evidence="2">The sequence shown here is derived from an EMBL/GenBank/DDBJ whole genome shotgun (WGS) entry which is preliminary data.</text>
</comment>
<keyword evidence="1" id="KW-0472">Membrane</keyword>
<feature type="transmembrane region" description="Helical" evidence="1">
    <location>
        <begin position="12"/>
        <end position="31"/>
    </location>
</feature>
<evidence type="ECO:0000313" key="3">
    <source>
        <dbReference type="Proteomes" id="UP000770717"/>
    </source>
</evidence>
<evidence type="ECO:0000313" key="2">
    <source>
        <dbReference type="EMBL" id="KAG9464690.1"/>
    </source>
</evidence>